<feature type="transmembrane region" description="Helical" evidence="5">
    <location>
        <begin position="65"/>
        <end position="82"/>
    </location>
</feature>
<dbReference type="eggNOG" id="ENOG502S51C">
    <property type="taxonomic scope" value="Eukaryota"/>
</dbReference>
<comment type="subcellular location">
    <subcellularLocation>
        <location evidence="1">Cytoplasm</location>
        <location evidence="1">Cytoskeleton</location>
    </subcellularLocation>
</comment>
<feature type="region of interest" description="Disordered" evidence="4">
    <location>
        <begin position="17"/>
        <end position="56"/>
    </location>
</feature>
<feature type="compositionally biased region" description="Pro residues" evidence="4">
    <location>
        <begin position="931"/>
        <end position="940"/>
    </location>
</feature>
<reference evidence="7" key="3">
    <citation type="submission" date="2011-03" db="EMBL/GenBank/DDBJ databases">
        <title>Annotation of Magnaporthe poae ATCC 64411.</title>
        <authorList>
            <person name="Ma L.-J."/>
            <person name="Dead R."/>
            <person name="Young S.K."/>
            <person name="Zeng Q."/>
            <person name="Gargeya S."/>
            <person name="Fitzgerald M."/>
            <person name="Haas B."/>
            <person name="Abouelleil A."/>
            <person name="Alvarado L."/>
            <person name="Arachchi H.M."/>
            <person name="Berlin A."/>
            <person name="Brown A."/>
            <person name="Chapman S.B."/>
            <person name="Chen Z."/>
            <person name="Dunbar C."/>
            <person name="Freedman E."/>
            <person name="Gearin G."/>
            <person name="Gellesch M."/>
            <person name="Goldberg J."/>
            <person name="Griggs A."/>
            <person name="Gujja S."/>
            <person name="Heiman D."/>
            <person name="Howarth C."/>
            <person name="Larson L."/>
            <person name="Lui A."/>
            <person name="MacDonald P.J.P."/>
            <person name="Mehta T."/>
            <person name="Montmayeur A."/>
            <person name="Murphy C."/>
            <person name="Neiman D."/>
            <person name="Pearson M."/>
            <person name="Priest M."/>
            <person name="Roberts A."/>
            <person name="Saif S."/>
            <person name="Shea T."/>
            <person name="Shenoy N."/>
            <person name="Sisk P."/>
            <person name="Stolte C."/>
            <person name="Sykes S."/>
            <person name="Yandava C."/>
            <person name="Wortman J."/>
            <person name="Nusbaum C."/>
            <person name="Birren B."/>
        </authorList>
    </citation>
    <scope>NUCLEOTIDE SEQUENCE</scope>
    <source>
        <strain evidence="7">ATCC 64411</strain>
    </source>
</reference>
<dbReference type="STRING" id="644358.A0A0C4E4C2"/>
<dbReference type="EnsemblFungi" id="MAPG_07315T0">
    <property type="protein sequence ID" value="MAPG_07315T0"/>
    <property type="gene ID" value="MAPG_07315"/>
</dbReference>
<dbReference type="Pfam" id="PF02187">
    <property type="entry name" value="GAS2"/>
    <property type="match status" value="1"/>
</dbReference>
<feature type="compositionally biased region" description="Low complexity" evidence="4">
    <location>
        <begin position="591"/>
        <end position="603"/>
    </location>
</feature>
<dbReference type="Gene3D" id="3.30.920.20">
    <property type="entry name" value="Gas2-like domain"/>
    <property type="match status" value="1"/>
</dbReference>
<evidence type="ECO:0000256" key="4">
    <source>
        <dbReference type="SAM" id="MobiDB-lite"/>
    </source>
</evidence>
<sequence length="1035" mass="112360">MASSLCKRPPHPFVCRGLGHPRQQLRSSSSPPSNQLIPKPKRTTKATSRAGNGNRRVPRATKIQTVLYCCSFVLFQLLLVIVDTIPSTPERHALLINDGQHSVDYLITSDHTNKVRITNGISEVYGPPSRGLPGITMNENPFSPLPPGLVLSSSAHHRQQWRSSPSASPTRQRPTDELLAALTPSAAIEALRNPSGTLKQCLDTATLSDQSFAMAAALASKKIQDWLDELSSWQWPSDSGSAGFDPSSPKGRGRTGHNRWNSITSEDLEAAENNPAGRNAWLGCLQAQEVASYERRIAKIQQELDEIDIETIKRHVLHNHILPLSRPGTPMSDCGRSTSSAALLYNRMDDVTALLTATVVQSLPNLSKLMRLMNTWSVRLLLLRKVPSTLAFLNDAEVALRSGWNAVDLGKRKSVASTSPDSPTGGGMLPALTRKDFDVMKQVLDQKISTAARAVDFMLDTLDGRPETIPDEWVDRMDRLEKNYGEWVTVCERILREIDWAMASGTKMAQPTPSHSPRRAEQPTSTASSPVSLASVVRHEVATSPSGSERSTGSPVDRPSMSSHLDSSPARPSHLGVPKLPSAVEIERQMSSAFSDRSSSSGSDLATTATMRSASMDSNVTVKAPAPRMRSREATAATGGLSPPDSPSLTPSLMPRTSKSRSVSFSGMPVVPETEVSEEDTPPKLSLEPSPMGDERSEARRGHTRSPSDRSDDDQLQQQISEILESIPAKIHLSSQPTPVNHLNPPDLQLPHLKRKSSAQFDRGQQPRSLSSMSSSSRAGSRAGTPSFLLAPAYARNTRSRAQRANQDIKLYHLSRSNGEAPIKLFIRCVGETGERVMVRVGGGWADLGEYLKEYAIHHGRRSKVGGEATKIEIQDIPGMPSKISSSPASRPGSALDSPITPLNVRKTRRSFGPDDAMRQHLPLAAQLPRTPLPLVPVPGPEGDSGDTPPSGVSTRSRSSSRLSWTEEDSTLGMSGPRSKNVEMSDESRAWVASVKEKVRIASGDRRVPSLGTPPPELFGEMGKVGGTKRLFRRG</sequence>
<accession>A0A0C4E4C2</accession>
<evidence type="ECO:0000256" key="5">
    <source>
        <dbReference type="SAM" id="Phobius"/>
    </source>
</evidence>
<feature type="compositionally biased region" description="Low complexity" evidence="4">
    <location>
        <begin position="641"/>
        <end position="653"/>
    </location>
</feature>
<keyword evidence="9" id="KW-1185">Reference proteome</keyword>
<reference evidence="8" key="4">
    <citation type="journal article" date="2015" name="G3 (Bethesda)">
        <title>Genome sequences of three phytopathogenic species of the Magnaporthaceae family of fungi.</title>
        <authorList>
            <person name="Okagaki L.H."/>
            <person name="Nunes C.C."/>
            <person name="Sailsbery J."/>
            <person name="Clay B."/>
            <person name="Brown D."/>
            <person name="John T."/>
            <person name="Oh Y."/>
            <person name="Young N."/>
            <person name="Fitzgerald M."/>
            <person name="Haas B.J."/>
            <person name="Zeng Q."/>
            <person name="Young S."/>
            <person name="Adiconis X."/>
            <person name="Fan L."/>
            <person name="Levin J.Z."/>
            <person name="Mitchell T.K."/>
            <person name="Okubara P.A."/>
            <person name="Farman M.L."/>
            <person name="Kohn L.M."/>
            <person name="Birren B."/>
            <person name="Ma L.-J."/>
            <person name="Dean R.A."/>
        </authorList>
    </citation>
    <scope>NUCLEOTIDE SEQUENCE</scope>
    <source>
        <strain evidence="8">ATCC 64411 / 73-15</strain>
    </source>
</reference>
<feature type="region of interest" description="Disordered" evidence="4">
    <location>
        <begin position="506"/>
        <end position="577"/>
    </location>
</feature>
<dbReference type="EMBL" id="ADBL01001769">
    <property type="status" value="NOT_ANNOTATED_CDS"/>
    <property type="molecule type" value="Genomic_DNA"/>
</dbReference>
<feature type="compositionally biased region" description="Basic and acidic residues" evidence="4">
    <location>
        <begin position="693"/>
        <end position="710"/>
    </location>
</feature>
<evidence type="ECO:0000313" key="9">
    <source>
        <dbReference type="Proteomes" id="UP000011715"/>
    </source>
</evidence>
<evidence type="ECO:0000313" key="7">
    <source>
        <dbReference type="EMBL" id="KLU88328.1"/>
    </source>
</evidence>
<feature type="compositionally biased region" description="Low complexity" evidence="4">
    <location>
        <begin position="768"/>
        <end position="782"/>
    </location>
</feature>
<reference evidence="8" key="5">
    <citation type="submission" date="2015-06" db="UniProtKB">
        <authorList>
            <consortium name="EnsemblFungi"/>
        </authorList>
    </citation>
    <scope>IDENTIFICATION</scope>
    <source>
        <strain evidence="8">ATCC 64411</strain>
    </source>
</reference>
<feature type="domain" description="GAR" evidence="6">
    <location>
        <begin position="783"/>
        <end position="859"/>
    </location>
</feature>
<feature type="region of interest" description="Disordered" evidence="4">
    <location>
        <begin position="589"/>
        <end position="716"/>
    </location>
</feature>
<dbReference type="SUPFAM" id="SSF143575">
    <property type="entry name" value="GAS2 domain-like"/>
    <property type="match status" value="1"/>
</dbReference>
<reference evidence="7" key="1">
    <citation type="submission" date="2010-05" db="EMBL/GenBank/DDBJ databases">
        <title>The Genome Sequence of Magnaporthe poae strain ATCC 64411.</title>
        <authorList>
            <consortium name="The Broad Institute Genome Sequencing Platform"/>
            <consortium name="Broad Institute Genome Sequencing Center for Infectious Disease"/>
            <person name="Ma L.-J."/>
            <person name="Dead R."/>
            <person name="Young S."/>
            <person name="Zeng Q."/>
            <person name="Koehrsen M."/>
            <person name="Alvarado L."/>
            <person name="Berlin A."/>
            <person name="Chapman S.B."/>
            <person name="Chen Z."/>
            <person name="Freedman E."/>
            <person name="Gellesch M."/>
            <person name="Goldberg J."/>
            <person name="Griggs A."/>
            <person name="Gujja S."/>
            <person name="Heilman E.R."/>
            <person name="Heiman D."/>
            <person name="Hepburn T."/>
            <person name="Howarth C."/>
            <person name="Jen D."/>
            <person name="Larson L."/>
            <person name="Mehta T."/>
            <person name="Neiman D."/>
            <person name="Pearson M."/>
            <person name="Roberts A."/>
            <person name="Saif S."/>
            <person name="Shea T."/>
            <person name="Shenoy N."/>
            <person name="Sisk P."/>
            <person name="Stolte C."/>
            <person name="Sykes S."/>
            <person name="Walk T."/>
            <person name="White J."/>
            <person name="Yandava C."/>
            <person name="Haas B."/>
            <person name="Nusbaum C."/>
            <person name="Birren B."/>
        </authorList>
    </citation>
    <scope>NUCLEOTIDE SEQUENCE</scope>
    <source>
        <strain evidence="7">ATCC 64411</strain>
    </source>
</reference>
<feature type="region of interest" description="Disordered" evidence="4">
    <location>
        <begin position="755"/>
        <end position="785"/>
    </location>
</feature>
<feature type="region of interest" description="Disordered" evidence="4">
    <location>
        <begin position="1005"/>
        <end position="1035"/>
    </location>
</feature>
<dbReference type="VEuPathDB" id="FungiDB:MAPG_07315"/>
<dbReference type="PROSITE" id="PS51460">
    <property type="entry name" value="GAR"/>
    <property type="match status" value="1"/>
</dbReference>
<feature type="compositionally biased region" description="Polar residues" evidence="4">
    <location>
        <begin position="604"/>
        <end position="621"/>
    </location>
</feature>
<feature type="compositionally biased region" description="Low complexity" evidence="4">
    <location>
        <begin position="951"/>
        <end position="964"/>
    </location>
</feature>
<keyword evidence="2" id="KW-0963">Cytoplasm</keyword>
<feature type="compositionally biased region" description="Polar residues" evidence="4">
    <location>
        <begin position="543"/>
        <end position="566"/>
    </location>
</feature>
<evidence type="ECO:0000256" key="2">
    <source>
        <dbReference type="ARBA" id="ARBA00022490"/>
    </source>
</evidence>
<keyword evidence="5" id="KW-0472">Membrane</keyword>
<reference evidence="9" key="2">
    <citation type="submission" date="2010-05" db="EMBL/GenBank/DDBJ databases">
        <title>The genome sequence of Magnaporthe poae strain ATCC 64411.</title>
        <authorList>
            <person name="Ma L.-J."/>
            <person name="Dead R."/>
            <person name="Young S."/>
            <person name="Zeng Q."/>
            <person name="Koehrsen M."/>
            <person name="Alvarado L."/>
            <person name="Berlin A."/>
            <person name="Chapman S.B."/>
            <person name="Chen Z."/>
            <person name="Freedman E."/>
            <person name="Gellesch M."/>
            <person name="Goldberg J."/>
            <person name="Griggs A."/>
            <person name="Gujja S."/>
            <person name="Heilman E.R."/>
            <person name="Heiman D."/>
            <person name="Hepburn T."/>
            <person name="Howarth C."/>
            <person name="Jen D."/>
            <person name="Larson L."/>
            <person name="Mehta T."/>
            <person name="Neiman D."/>
            <person name="Pearson M."/>
            <person name="Roberts A."/>
            <person name="Saif S."/>
            <person name="Shea T."/>
            <person name="Shenoy N."/>
            <person name="Sisk P."/>
            <person name="Stolte C."/>
            <person name="Sykes S."/>
            <person name="Walk T."/>
            <person name="White J."/>
            <person name="Yandava C."/>
            <person name="Haas B."/>
            <person name="Nusbaum C."/>
            <person name="Birren B."/>
        </authorList>
    </citation>
    <scope>NUCLEOTIDE SEQUENCE [LARGE SCALE GENOMIC DNA]</scope>
    <source>
        <strain evidence="9">ATCC 64411 / 73-15</strain>
    </source>
</reference>
<keyword evidence="5" id="KW-1133">Transmembrane helix</keyword>
<evidence type="ECO:0000259" key="6">
    <source>
        <dbReference type="PROSITE" id="PS51460"/>
    </source>
</evidence>
<name>A0A0C4E4C2_MAGP6</name>
<dbReference type="InterPro" id="IPR036534">
    <property type="entry name" value="GAR_dom_sf"/>
</dbReference>
<dbReference type="InterPro" id="IPR003108">
    <property type="entry name" value="GAR_dom"/>
</dbReference>
<dbReference type="GO" id="GO:0005856">
    <property type="term" value="C:cytoskeleton"/>
    <property type="evidence" value="ECO:0007669"/>
    <property type="project" value="UniProtKB-SubCell"/>
</dbReference>
<gene>
    <name evidence="7" type="ORF">MAPG_07315</name>
</gene>
<dbReference type="AlphaFoldDB" id="A0A0C4E4C2"/>
<feature type="region of interest" description="Disordered" evidence="4">
    <location>
        <begin position="878"/>
        <end position="986"/>
    </location>
</feature>
<evidence type="ECO:0000256" key="1">
    <source>
        <dbReference type="ARBA" id="ARBA00004245"/>
    </source>
</evidence>
<feature type="compositionally biased region" description="Polar residues" evidence="4">
    <location>
        <begin position="161"/>
        <end position="172"/>
    </location>
</feature>
<keyword evidence="3" id="KW-0206">Cytoskeleton</keyword>
<dbReference type="OrthoDB" id="5409589at2759"/>
<dbReference type="GO" id="GO:0008017">
    <property type="term" value="F:microtubule binding"/>
    <property type="evidence" value="ECO:0007669"/>
    <property type="project" value="InterPro"/>
</dbReference>
<feature type="region of interest" description="Disordered" evidence="4">
    <location>
        <begin position="146"/>
        <end position="174"/>
    </location>
</feature>
<evidence type="ECO:0000313" key="8">
    <source>
        <dbReference type="EnsemblFungi" id="MAPG_07315T0"/>
    </source>
</evidence>
<organism evidence="8 9">
    <name type="scientific">Magnaporthiopsis poae (strain ATCC 64411 / 73-15)</name>
    <name type="common">Kentucky bluegrass fungus</name>
    <name type="synonym">Magnaporthe poae</name>
    <dbReference type="NCBI Taxonomy" id="644358"/>
    <lineage>
        <taxon>Eukaryota</taxon>
        <taxon>Fungi</taxon>
        <taxon>Dikarya</taxon>
        <taxon>Ascomycota</taxon>
        <taxon>Pezizomycotina</taxon>
        <taxon>Sordariomycetes</taxon>
        <taxon>Sordariomycetidae</taxon>
        <taxon>Magnaporthales</taxon>
        <taxon>Magnaporthaceae</taxon>
        <taxon>Magnaporthiopsis</taxon>
    </lineage>
</organism>
<feature type="compositionally biased region" description="Polar residues" evidence="4">
    <location>
        <begin position="522"/>
        <end position="532"/>
    </location>
</feature>
<keyword evidence="5" id="KW-0812">Transmembrane</keyword>
<dbReference type="Proteomes" id="UP000011715">
    <property type="component" value="Unassembled WGS sequence"/>
</dbReference>
<dbReference type="EMBL" id="GL876971">
    <property type="protein sequence ID" value="KLU88328.1"/>
    <property type="molecule type" value="Genomic_DNA"/>
</dbReference>
<proteinExistence type="predicted"/>
<feature type="region of interest" description="Disordered" evidence="4">
    <location>
        <begin position="237"/>
        <end position="259"/>
    </location>
</feature>
<dbReference type="OMA" id="ATWAFEA"/>
<protein>
    <recommendedName>
        <fullName evidence="6">GAR domain-containing protein</fullName>
    </recommendedName>
</protein>
<feature type="compositionally biased region" description="Polar residues" evidence="4">
    <location>
        <begin position="655"/>
        <end position="665"/>
    </location>
</feature>
<evidence type="ECO:0000256" key="3">
    <source>
        <dbReference type="ARBA" id="ARBA00023212"/>
    </source>
</evidence>